<feature type="domain" description="Histidine kinase" evidence="9">
    <location>
        <begin position="563"/>
        <end position="795"/>
    </location>
</feature>
<keyword evidence="8" id="KW-0812">Transmembrane</keyword>
<feature type="region of interest" description="Disordered" evidence="7">
    <location>
        <begin position="227"/>
        <end position="248"/>
    </location>
</feature>
<dbReference type="Pfam" id="PF02518">
    <property type="entry name" value="HATPase_c"/>
    <property type="match status" value="1"/>
</dbReference>
<proteinExistence type="predicted"/>
<dbReference type="InterPro" id="IPR005467">
    <property type="entry name" value="His_kinase_dom"/>
</dbReference>
<evidence type="ECO:0000256" key="3">
    <source>
        <dbReference type="ARBA" id="ARBA00012438"/>
    </source>
</evidence>
<comment type="subcellular location">
    <subcellularLocation>
        <location evidence="2">Membrane</location>
    </subcellularLocation>
</comment>
<keyword evidence="8" id="KW-0472">Membrane</keyword>
<dbReference type="AlphaFoldDB" id="A0A6N9T2B5"/>
<evidence type="ECO:0000256" key="1">
    <source>
        <dbReference type="ARBA" id="ARBA00000085"/>
    </source>
</evidence>
<dbReference type="CDD" id="cd00075">
    <property type="entry name" value="HATPase"/>
    <property type="match status" value="1"/>
</dbReference>
<dbReference type="SMART" id="SM00388">
    <property type="entry name" value="HisKA"/>
    <property type="match status" value="1"/>
</dbReference>
<dbReference type="InterPro" id="IPR036097">
    <property type="entry name" value="HisK_dim/P_sf"/>
</dbReference>
<evidence type="ECO:0000256" key="2">
    <source>
        <dbReference type="ARBA" id="ARBA00004370"/>
    </source>
</evidence>
<evidence type="ECO:0000256" key="7">
    <source>
        <dbReference type="SAM" id="MobiDB-lite"/>
    </source>
</evidence>
<evidence type="ECO:0000313" key="12">
    <source>
        <dbReference type="Proteomes" id="UP000469011"/>
    </source>
</evidence>
<dbReference type="SUPFAM" id="SSF47384">
    <property type="entry name" value="Homodimeric domain of signal transducing histidine kinase"/>
    <property type="match status" value="1"/>
</dbReference>
<reference evidence="11 12" key="1">
    <citation type="submission" date="2020-01" db="EMBL/GenBank/DDBJ databases">
        <title>Jiella pacifica sp. nov.</title>
        <authorList>
            <person name="Xue Z."/>
            <person name="Zhu S."/>
            <person name="Chen J."/>
            <person name="Yang J."/>
        </authorList>
    </citation>
    <scope>NUCLEOTIDE SEQUENCE [LARGE SCALE GENOMIC DNA]</scope>
    <source>
        <strain evidence="11 12">40Bstr34</strain>
    </source>
</reference>
<evidence type="ECO:0000256" key="4">
    <source>
        <dbReference type="ARBA" id="ARBA00022553"/>
    </source>
</evidence>
<dbReference type="InterPro" id="IPR003594">
    <property type="entry name" value="HATPase_dom"/>
</dbReference>
<dbReference type="Gene3D" id="6.10.340.10">
    <property type="match status" value="1"/>
</dbReference>
<feature type="compositionally biased region" description="Polar residues" evidence="7">
    <location>
        <begin position="239"/>
        <end position="248"/>
    </location>
</feature>
<evidence type="ECO:0000256" key="6">
    <source>
        <dbReference type="ARBA" id="ARBA00022777"/>
    </source>
</evidence>
<dbReference type="CDD" id="cd00082">
    <property type="entry name" value="HisKA"/>
    <property type="match status" value="1"/>
</dbReference>
<keyword evidence="6" id="KW-0418">Kinase</keyword>
<dbReference type="Proteomes" id="UP000469011">
    <property type="component" value="Unassembled WGS sequence"/>
</dbReference>
<dbReference type="PRINTS" id="PR00344">
    <property type="entry name" value="BCTRLSENSOR"/>
</dbReference>
<dbReference type="SUPFAM" id="SSF55874">
    <property type="entry name" value="ATPase domain of HSP90 chaperone/DNA topoisomerase II/histidine kinase"/>
    <property type="match status" value="1"/>
</dbReference>
<gene>
    <name evidence="11" type="ORF">GTK09_09900</name>
</gene>
<dbReference type="Gene3D" id="1.10.287.130">
    <property type="match status" value="1"/>
</dbReference>
<evidence type="ECO:0000256" key="5">
    <source>
        <dbReference type="ARBA" id="ARBA00022679"/>
    </source>
</evidence>
<protein>
    <recommendedName>
        <fullName evidence="3">histidine kinase</fullName>
        <ecNumber evidence="3">2.7.13.3</ecNumber>
    </recommendedName>
</protein>
<keyword evidence="4" id="KW-0597">Phosphoprotein</keyword>
<sequence length="824" mass="87786">MADHVLTGRTQPRPSPFDIASLRKGGGIFRLSITRRVFLVGATPIVLAVAFGIAAILLLDRADQARRDALIVSTVFRNVVSAMSARDDFIAAVPVDRNTHLGAFMASIVAATTGLSEIAASTTDPDHAEAITTTIGSLERFRRAMGELQIAIEENDLRARAMDTRLDRLTTLAEEARSRQHAASIAVVSQLRRRNAAMAEAVDLSRTTVLMRQTVVEAWMRRVDEDAAPGAEAAPGQRTGDTTPSTILPASEDELVDTRLSNAAESFRAALGSAGRSDKLGEFDAEFRAFRSGGSPDALLAFLDRGLKIDGSAVRASQEGFSGLLDEALAAQASGQGAQNVAIETIRLGETTREAMRRRDSEAVAAMIARNASLREAIAALPISPLVQSEMLDTLDSWRRELSASRDGLTAQNAILRRMAIASAGIVFEVSNLNASLSKNADATGVAARRILIVSAGFCLLVAMAFGLAVARSITRPLKRLEKGMLDRAADPALGALAESERGDEVGRMTRATNHFLAELHKREAALYQAKEETEQALAALKRTQGELIQSEKLASLGQLVAGIAHEINTPLGVALTTATVLREETERFRRATGAGKVTRQAFDDFITRSGEGAELIDANLERAAGLVASFKQVAADQASGERRAFQMDDFVADLFRSLGPMRKRHPHEVSVDCAADIAMSTYPGALSQVLTNLLTNAYAHAFAEGETGRIAVVVRRNGPDGVRIDFSDDGRGIPGHDLGKIFDPFFTTGRASGSTGLGLHIVYNLVTSTLGGTIVASSTLGDGTRFVIDLPRMREAPHPSAGEKAEPEVADAAAMRSTGAFSA</sequence>
<feature type="domain" description="HAMP" evidence="10">
    <location>
        <begin position="472"/>
        <end position="525"/>
    </location>
</feature>
<keyword evidence="5" id="KW-0808">Transferase</keyword>
<comment type="catalytic activity">
    <reaction evidence="1">
        <text>ATP + protein L-histidine = ADP + protein N-phospho-L-histidine.</text>
        <dbReference type="EC" id="2.7.13.3"/>
    </reaction>
</comment>
<feature type="transmembrane region" description="Helical" evidence="8">
    <location>
        <begin position="451"/>
        <end position="471"/>
    </location>
</feature>
<feature type="transmembrane region" description="Helical" evidence="8">
    <location>
        <begin position="37"/>
        <end position="59"/>
    </location>
</feature>
<dbReference type="GO" id="GO:0000155">
    <property type="term" value="F:phosphorelay sensor kinase activity"/>
    <property type="evidence" value="ECO:0007669"/>
    <property type="project" value="InterPro"/>
</dbReference>
<organism evidence="11 12">
    <name type="scientific">Jiella pacifica</name>
    <dbReference type="NCBI Taxonomy" id="2696469"/>
    <lineage>
        <taxon>Bacteria</taxon>
        <taxon>Pseudomonadati</taxon>
        <taxon>Pseudomonadota</taxon>
        <taxon>Alphaproteobacteria</taxon>
        <taxon>Hyphomicrobiales</taxon>
        <taxon>Aurantimonadaceae</taxon>
        <taxon>Jiella</taxon>
    </lineage>
</organism>
<accession>A0A6N9T2B5</accession>
<evidence type="ECO:0000259" key="9">
    <source>
        <dbReference type="PROSITE" id="PS50109"/>
    </source>
</evidence>
<dbReference type="PROSITE" id="PS50885">
    <property type="entry name" value="HAMP"/>
    <property type="match status" value="1"/>
</dbReference>
<evidence type="ECO:0000256" key="8">
    <source>
        <dbReference type="SAM" id="Phobius"/>
    </source>
</evidence>
<name>A0A6N9T2B5_9HYPH</name>
<dbReference type="PROSITE" id="PS50109">
    <property type="entry name" value="HIS_KIN"/>
    <property type="match status" value="1"/>
</dbReference>
<dbReference type="InterPro" id="IPR003661">
    <property type="entry name" value="HisK_dim/P_dom"/>
</dbReference>
<dbReference type="InterPro" id="IPR036890">
    <property type="entry name" value="HATPase_C_sf"/>
</dbReference>
<dbReference type="PANTHER" id="PTHR43065:SF47">
    <property type="match status" value="1"/>
</dbReference>
<comment type="caution">
    <text evidence="11">The sequence shown here is derived from an EMBL/GenBank/DDBJ whole genome shotgun (WGS) entry which is preliminary data.</text>
</comment>
<keyword evidence="12" id="KW-1185">Reference proteome</keyword>
<dbReference type="InterPro" id="IPR003660">
    <property type="entry name" value="HAMP_dom"/>
</dbReference>
<dbReference type="Gene3D" id="3.30.565.10">
    <property type="entry name" value="Histidine kinase-like ATPase, C-terminal domain"/>
    <property type="match status" value="1"/>
</dbReference>
<dbReference type="EC" id="2.7.13.3" evidence="3"/>
<dbReference type="PANTHER" id="PTHR43065">
    <property type="entry name" value="SENSOR HISTIDINE KINASE"/>
    <property type="match status" value="1"/>
</dbReference>
<evidence type="ECO:0000259" key="10">
    <source>
        <dbReference type="PROSITE" id="PS50885"/>
    </source>
</evidence>
<dbReference type="SMART" id="SM00304">
    <property type="entry name" value="HAMP"/>
    <property type="match status" value="1"/>
</dbReference>
<evidence type="ECO:0000313" key="11">
    <source>
        <dbReference type="EMBL" id="NDW04742.1"/>
    </source>
</evidence>
<dbReference type="SMART" id="SM00387">
    <property type="entry name" value="HATPase_c"/>
    <property type="match status" value="1"/>
</dbReference>
<keyword evidence="8" id="KW-1133">Transmembrane helix</keyword>
<dbReference type="GO" id="GO:0016020">
    <property type="term" value="C:membrane"/>
    <property type="evidence" value="ECO:0007669"/>
    <property type="project" value="UniProtKB-SubCell"/>
</dbReference>
<dbReference type="InterPro" id="IPR004358">
    <property type="entry name" value="Sig_transdc_His_kin-like_C"/>
</dbReference>
<dbReference type="EMBL" id="JAAAMG010000006">
    <property type="protein sequence ID" value="NDW04742.1"/>
    <property type="molecule type" value="Genomic_DNA"/>
</dbReference>